<comment type="cofactor">
    <cofactor evidence="8 9">
        <name>Zn(2+)</name>
        <dbReference type="ChEBI" id="CHEBI:29105"/>
    </cofactor>
    <text evidence="8 9">Binds 1 zinc ion per subunit.</text>
</comment>
<proteinExistence type="evidence at transcript level"/>
<dbReference type="PROSITE" id="PS51864">
    <property type="entry name" value="ASTACIN"/>
    <property type="match status" value="1"/>
</dbReference>
<keyword evidence="9" id="KW-0732">Signal</keyword>
<dbReference type="EC" id="3.4.24.-" evidence="9"/>
<dbReference type="SUPFAM" id="SSF55486">
    <property type="entry name" value="Metalloproteases ('zincins'), catalytic domain"/>
    <property type="match status" value="1"/>
</dbReference>
<evidence type="ECO:0000259" key="12">
    <source>
        <dbReference type="PROSITE" id="PS51864"/>
    </source>
</evidence>
<comment type="caution">
    <text evidence="7">Lacks conserved residue(s) required for the propagation of feature annotation.</text>
</comment>
<dbReference type="PANTHER" id="PTHR10127">
    <property type="entry name" value="DISCOIDIN, CUB, EGF, LAMININ , AND ZINC METALLOPROTEASE DOMAIN CONTAINING"/>
    <property type="match status" value="1"/>
</dbReference>
<feature type="binding site" evidence="8">
    <location>
        <position position="293"/>
    </location>
    <ligand>
        <name>Zn(2+)</name>
        <dbReference type="ChEBI" id="CHEBI:29105"/>
        <note>catalytic</note>
    </ligand>
</feature>
<keyword evidence="2 8" id="KW-0645">Protease</keyword>
<evidence type="ECO:0000313" key="13">
    <source>
        <dbReference type="EMBL" id="QNH72403.1"/>
    </source>
</evidence>
<keyword evidence="6 8" id="KW-0482">Metalloprotease</keyword>
<reference evidence="13" key="1">
    <citation type="journal article" date="2020" name="Mar. Drugs">
        <title>Transcriptomic Analysis of Four Cerianthid (Cnidaria, Ceriantharia) Venoms.</title>
        <authorList>
            <person name="Klompen A.M.L."/>
            <person name="Macrander J."/>
            <person name="Reitzel A.M."/>
            <person name="Stampar S.N."/>
        </authorList>
    </citation>
    <scope>NUCLEOTIDE SEQUENCE</scope>
</reference>
<feature type="region of interest" description="Disordered" evidence="10">
    <location>
        <begin position="17"/>
        <end position="121"/>
    </location>
</feature>
<feature type="compositionally biased region" description="Acidic residues" evidence="10">
    <location>
        <begin position="42"/>
        <end position="77"/>
    </location>
</feature>
<feature type="signal peptide" evidence="9">
    <location>
        <begin position="1"/>
        <end position="19"/>
    </location>
</feature>
<dbReference type="SMART" id="SM00235">
    <property type="entry name" value="ZnMc"/>
    <property type="match status" value="1"/>
</dbReference>
<evidence type="ECO:0000256" key="4">
    <source>
        <dbReference type="ARBA" id="ARBA00022801"/>
    </source>
</evidence>
<evidence type="ECO:0000256" key="9">
    <source>
        <dbReference type="RuleBase" id="RU361183"/>
    </source>
</evidence>
<evidence type="ECO:0000256" key="7">
    <source>
        <dbReference type="PROSITE-ProRule" id="PRU01005"/>
    </source>
</evidence>
<keyword evidence="3 8" id="KW-0479">Metal-binding</keyword>
<evidence type="ECO:0000256" key="2">
    <source>
        <dbReference type="ARBA" id="ARBA00022670"/>
    </source>
</evidence>
<feature type="domain" description="Peptidase M12A" evidence="12">
    <location>
        <begin position="190"/>
        <end position="382"/>
    </location>
</feature>
<dbReference type="GO" id="GO:0006508">
    <property type="term" value="P:proteolysis"/>
    <property type="evidence" value="ECO:0007669"/>
    <property type="project" value="UniProtKB-KW"/>
</dbReference>
<dbReference type="EMBL" id="MT747469">
    <property type="protein sequence ID" value="QNH72403.1"/>
    <property type="molecule type" value="mRNA"/>
</dbReference>
<dbReference type="GO" id="GO:0004222">
    <property type="term" value="F:metalloendopeptidase activity"/>
    <property type="evidence" value="ECO:0007669"/>
    <property type="project" value="UniProtKB-UniRule"/>
</dbReference>
<comment type="function">
    <text evidence="1">Metalloprotease.</text>
</comment>
<accession>A0A7G7WYR4</accession>
<evidence type="ECO:0000256" key="1">
    <source>
        <dbReference type="ARBA" id="ARBA00002657"/>
    </source>
</evidence>
<organism evidence="13">
    <name type="scientific">Ceriantheomorphe brasiliensis</name>
    <dbReference type="NCBI Taxonomy" id="1048506"/>
    <lineage>
        <taxon>Eukaryota</taxon>
        <taxon>Metazoa</taxon>
        <taxon>Cnidaria</taxon>
        <taxon>Anthozoa</taxon>
        <taxon>Ceriantharia</taxon>
        <taxon>Spirularia</taxon>
        <taxon>Cerianthidae</taxon>
        <taxon>Ceriantheomorphe</taxon>
    </lineage>
</organism>
<dbReference type="InterPro" id="IPR024079">
    <property type="entry name" value="MetalloPept_cat_dom_sf"/>
</dbReference>
<keyword evidence="4 8" id="KW-0378">Hydrolase</keyword>
<feature type="domain" description="ShKT" evidence="11">
    <location>
        <begin position="394"/>
        <end position="430"/>
    </location>
</feature>
<dbReference type="Gene3D" id="3.40.390.10">
    <property type="entry name" value="Collagenase (Catalytic Domain)"/>
    <property type="match status" value="1"/>
</dbReference>
<dbReference type="PRINTS" id="PR00480">
    <property type="entry name" value="ASTACIN"/>
</dbReference>
<dbReference type="InterPro" id="IPR003582">
    <property type="entry name" value="ShKT_dom"/>
</dbReference>
<dbReference type="Pfam" id="PF01400">
    <property type="entry name" value="Astacin"/>
    <property type="match status" value="1"/>
</dbReference>
<feature type="binding site" evidence="8">
    <location>
        <position position="289"/>
    </location>
    <ligand>
        <name>Zn(2+)</name>
        <dbReference type="ChEBI" id="CHEBI:29105"/>
        <note>catalytic</note>
    </ligand>
</feature>
<reference evidence="13" key="2">
    <citation type="submission" date="2020-07" db="EMBL/GenBank/DDBJ databases">
        <authorList>
            <person name="Klompen A.L."/>
            <person name="Macrander J."/>
            <person name="Reitzel A.M."/>
            <person name="Stampar S.N."/>
        </authorList>
    </citation>
    <scope>NUCLEOTIDE SEQUENCE</scope>
</reference>
<evidence type="ECO:0000256" key="5">
    <source>
        <dbReference type="ARBA" id="ARBA00022833"/>
    </source>
</evidence>
<protein>
    <recommendedName>
        <fullName evidence="9">Metalloendopeptidase</fullName>
        <ecNumber evidence="9">3.4.24.-</ecNumber>
    </recommendedName>
</protein>
<keyword evidence="5 8" id="KW-0862">Zinc</keyword>
<dbReference type="PANTHER" id="PTHR10127:SF780">
    <property type="entry name" value="METALLOENDOPEPTIDASE"/>
    <property type="match status" value="1"/>
</dbReference>
<name>A0A7G7WYR4_9CNID</name>
<dbReference type="AlphaFoldDB" id="A0A7G7WYR4"/>
<evidence type="ECO:0000256" key="8">
    <source>
        <dbReference type="PROSITE-ProRule" id="PRU01211"/>
    </source>
</evidence>
<feature type="compositionally biased region" description="Basic and acidic residues" evidence="10">
    <location>
        <begin position="29"/>
        <end position="41"/>
    </location>
</feature>
<feature type="chain" id="PRO_5029032420" description="Metalloendopeptidase" evidence="9">
    <location>
        <begin position="20"/>
        <end position="571"/>
    </location>
</feature>
<evidence type="ECO:0000259" key="11">
    <source>
        <dbReference type="PROSITE" id="PS51670"/>
    </source>
</evidence>
<feature type="active site" evidence="8">
    <location>
        <position position="290"/>
    </location>
</feature>
<evidence type="ECO:0000256" key="6">
    <source>
        <dbReference type="ARBA" id="ARBA00023049"/>
    </source>
</evidence>
<dbReference type="GO" id="GO:0008270">
    <property type="term" value="F:zinc ion binding"/>
    <property type="evidence" value="ECO:0007669"/>
    <property type="project" value="UniProtKB-UniRule"/>
</dbReference>
<evidence type="ECO:0000256" key="3">
    <source>
        <dbReference type="ARBA" id="ARBA00022723"/>
    </source>
</evidence>
<dbReference type="PROSITE" id="PS51670">
    <property type="entry name" value="SHKT"/>
    <property type="match status" value="1"/>
</dbReference>
<dbReference type="InterPro" id="IPR006026">
    <property type="entry name" value="Peptidase_Metallo"/>
</dbReference>
<feature type="binding site" evidence="8">
    <location>
        <position position="299"/>
    </location>
    <ligand>
        <name>Zn(2+)</name>
        <dbReference type="ChEBI" id="CHEBI:29105"/>
        <note>catalytic</note>
    </ligand>
</feature>
<evidence type="ECO:0000256" key="10">
    <source>
        <dbReference type="SAM" id="MobiDB-lite"/>
    </source>
</evidence>
<feature type="compositionally biased region" description="Basic and acidic residues" evidence="10">
    <location>
        <begin position="78"/>
        <end position="98"/>
    </location>
</feature>
<sequence>MRGALLTLLILLIAQEFIADPVQSTENEENNKQEGQEMKTEDGEEDHDDGDDGEENKESEGEDVDDDNDDEDDDVEEKSDKQLSADDRTPYHEGEEHMTSNPTKNLDPGEAGSGDGSGSEFISDQELQSYLVNDDDKIPEAETFESESKPERVRIEGDIIINRKYDRDIWKLYNLPLEDGEDEANKTTTRAIVTGPFDKTWPRGVVPYYIHKSRMKEEKMIESAFKEYEEKTCLKFPRIQEKDIKKYKKKNHIRVIKGKWASSYLGRSPVKRSQNINLHNGFLRGNLLHEIMHAIGFLHEHSRTDRGEYVTMHPYLKKMWNYLRSDKRGLLSDHMGLPYDYGSITHYPAFRLKTIDRHAKIGQRIKLSENDICQINRLYKCHKKLEDLKIKCDCLDSYTDKTCHKYKKKGYCEKDQHRMSLICPNTCNLCCQSKCKVNFDKVGCFNDGLAKSKFINTKLKYVKQKRSEIPWVKLMSSSLKRDTILNPNIWGKWAKEDHLKGIICKCAKKAKKHKLKYFAVRFPGECWGGNTEYYKDGTSNTCFDKTFQKCVYSNVQCCTGMASGRFVYRLN</sequence>
<dbReference type="InterPro" id="IPR001506">
    <property type="entry name" value="Peptidase_M12A"/>
</dbReference>